<dbReference type="RefSeq" id="WP_145237881.1">
    <property type="nucleotide sequence ID" value="NZ_CP036273.1"/>
</dbReference>
<gene>
    <name evidence="1" type="ORF">ETAA1_23530</name>
</gene>
<dbReference type="AlphaFoldDB" id="A0A517XSB4"/>
<dbReference type="OrthoDB" id="277568at2"/>
<reference evidence="1 2" key="1">
    <citation type="submission" date="2019-02" db="EMBL/GenBank/DDBJ databases">
        <title>Deep-cultivation of Planctomycetes and their phenomic and genomic characterization uncovers novel biology.</title>
        <authorList>
            <person name="Wiegand S."/>
            <person name="Jogler M."/>
            <person name="Boedeker C."/>
            <person name="Pinto D."/>
            <person name="Vollmers J."/>
            <person name="Rivas-Marin E."/>
            <person name="Kohn T."/>
            <person name="Peeters S.H."/>
            <person name="Heuer A."/>
            <person name="Rast P."/>
            <person name="Oberbeckmann S."/>
            <person name="Bunk B."/>
            <person name="Jeske O."/>
            <person name="Meyerdierks A."/>
            <person name="Storesund J.E."/>
            <person name="Kallscheuer N."/>
            <person name="Luecker S."/>
            <person name="Lage O.M."/>
            <person name="Pohl T."/>
            <person name="Merkel B.J."/>
            <person name="Hornburger P."/>
            <person name="Mueller R.-W."/>
            <person name="Bruemmer F."/>
            <person name="Labrenz M."/>
            <person name="Spormann A.M."/>
            <person name="Op den Camp H."/>
            <person name="Overmann J."/>
            <person name="Amann R."/>
            <person name="Jetten M.S.M."/>
            <person name="Mascher T."/>
            <person name="Medema M.H."/>
            <person name="Devos D.P."/>
            <person name="Kaster A.-K."/>
            <person name="Ovreas L."/>
            <person name="Rohde M."/>
            <person name="Galperin M.Y."/>
            <person name="Jogler C."/>
        </authorList>
    </citation>
    <scope>NUCLEOTIDE SEQUENCE [LARGE SCALE GENOMIC DNA]</scope>
    <source>
        <strain evidence="1 2">ETA_A1</strain>
    </source>
</reference>
<proteinExistence type="predicted"/>
<organism evidence="1 2">
    <name type="scientific">Urbifossiella limnaea</name>
    <dbReference type="NCBI Taxonomy" id="2528023"/>
    <lineage>
        <taxon>Bacteria</taxon>
        <taxon>Pseudomonadati</taxon>
        <taxon>Planctomycetota</taxon>
        <taxon>Planctomycetia</taxon>
        <taxon>Gemmatales</taxon>
        <taxon>Gemmataceae</taxon>
        <taxon>Urbifossiella</taxon>
    </lineage>
</organism>
<dbReference type="Gene3D" id="1.25.10.10">
    <property type="entry name" value="Leucine-rich Repeat Variant"/>
    <property type="match status" value="1"/>
</dbReference>
<evidence type="ECO:0008006" key="3">
    <source>
        <dbReference type="Google" id="ProtNLM"/>
    </source>
</evidence>
<sequence length="343" mass="36071">MAHGRGWKRGAIGLGLVVAAAGAWAWANRADLGARYAARQLTRAASDDERTAWAVRLVEYGDAARGSVVGLVVAGSPEVRAAIVPVVENRLGDQPDGDPATTALAEALLDGFAACDAGGQEAVLSLAPALLKRTGPAGAARCQAATTTGLKLPSAAARLAAIRAAMHPLVKLRTEVVPLLAAAEADVRRAALFAVGPATDDEPVIGDEDLFRWLHDPDAGVRRVCQDALASRGRTDTEIRLGRRLTNPDPGERLDLLLDLRSDDDVPDAEPWLERLARDADPGVRAGAARVAAEMAAERRQALPPWVTRLAEADPEPTVRRIAAYYRAASGRVDGAVRPVSGN</sequence>
<protein>
    <recommendedName>
        <fullName evidence="3">HEAT repeat domain-containing protein</fullName>
    </recommendedName>
</protein>
<dbReference type="InterPro" id="IPR011989">
    <property type="entry name" value="ARM-like"/>
</dbReference>
<accession>A0A517XSB4</accession>
<dbReference type="SUPFAM" id="SSF48371">
    <property type="entry name" value="ARM repeat"/>
    <property type="match status" value="1"/>
</dbReference>
<dbReference type="KEGG" id="uli:ETAA1_23530"/>
<keyword evidence="2" id="KW-1185">Reference proteome</keyword>
<evidence type="ECO:0000313" key="1">
    <source>
        <dbReference type="EMBL" id="QDU20401.1"/>
    </source>
</evidence>
<dbReference type="Proteomes" id="UP000319576">
    <property type="component" value="Chromosome"/>
</dbReference>
<evidence type="ECO:0000313" key="2">
    <source>
        <dbReference type="Proteomes" id="UP000319576"/>
    </source>
</evidence>
<name>A0A517XSB4_9BACT</name>
<dbReference type="EMBL" id="CP036273">
    <property type="protein sequence ID" value="QDU20401.1"/>
    <property type="molecule type" value="Genomic_DNA"/>
</dbReference>
<dbReference type="InterPro" id="IPR016024">
    <property type="entry name" value="ARM-type_fold"/>
</dbReference>